<proteinExistence type="predicted"/>
<evidence type="ECO:0000313" key="2">
    <source>
        <dbReference type="EMBL" id="SHH12181.1"/>
    </source>
</evidence>
<keyword evidence="1" id="KW-0472">Membrane</keyword>
<gene>
    <name evidence="2" type="ORF">SAMN02746098_00225</name>
</gene>
<dbReference type="RefSeq" id="WP_073027196.1">
    <property type="nucleotide sequence ID" value="NZ_FQXJ01000003.1"/>
</dbReference>
<dbReference type="InterPro" id="IPR036280">
    <property type="entry name" value="Multihaem_cyt_sf"/>
</dbReference>
<name>A0A1M5QE60_9FIRM</name>
<keyword evidence="3" id="KW-1185">Reference proteome</keyword>
<reference evidence="3" key="1">
    <citation type="submission" date="2016-11" db="EMBL/GenBank/DDBJ databases">
        <authorList>
            <person name="Varghese N."/>
            <person name="Submissions S."/>
        </authorList>
    </citation>
    <scope>NUCLEOTIDE SEQUENCE [LARGE SCALE GENOMIC DNA]</scope>
    <source>
        <strain evidence="3">DSM 15449</strain>
    </source>
</reference>
<sequence>MYKGGKIIAALVVFVALLSIPFFYNMGKSNPGPVINLNTPAIQKLAVKECVEPVEWMRANHMKLLSQWREEAVRNGKTVYTNSQGKSFENNLQTCVNCHFDPASKESEQFCVSCHTHTAVNPNCWTCHIWQKDTTK</sequence>
<dbReference type="OrthoDB" id="9790557at2"/>
<dbReference type="EMBL" id="FQXJ01000003">
    <property type="protein sequence ID" value="SHH12181.1"/>
    <property type="molecule type" value="Genomic_DNA"/>
</dbReference>
<dbReference type="NCBIfam" id="NF038038">
    <property type="entry name" value="cytoc_DsrJ"/>
    <property type="match status" value="1"/>
</dbReference>
<accession>A0A1M5QE60</accession>
<dbReference type="InterPro" id="IPR047668">
    <property type="entry name" value="DsrJ"/>
</dbReference>
<dbReference type="Proteomes" id="UP000183954">
    <property type="component" value="Unassembled WGS sequence"/>
</dbReference>
<evidence type="ECO:0000313" key="3">
    <source>
        <dbReference type="Proteomes" id="UP000183954"/>
    </source>
</evidence>
<dbReference type="STRING" id="1121420.SAMN02746098_00225"/>
<protein>
    <submittedName>
        <fullName evidence="2">Uncharacterized protein</fullName>
    </submittedName>
</protein>
<organism evidence="2 3">
    <name type="scientific">Desulfosporosinus lacus DSM 15449</name>
    <dbReference type="NCBI Taxonomy" id="1121420"/>
    <lineage>
        <taxon>Bacteria</taxon>
        <taxon>Bacillati</taxon>
        <taxon>Bacillota</taxon>
        <taxon>Clostridia</taxon>
        <taxon>Eubacteriales</taxon>
        <taxon>Desulfitobacteriaceae</taxon>
        <taxon>Desulfosporosinus</taxon>
    </lineage>
</organism>
<keyword evidence="1" id="KW-1133">Transmembrane helix</keyword>
<dbReference type="SUPFAM" id="SSF48695">
    <property type="entry name" value="Multiheme cytochromes"/>
    <property type="match status" value="1"/>
</dbReference>
<evidence type="ECO:0000256" key="1">
    <source>
        <dbReference type="SAM" id="Phobius"/>
    </source>
</evidence>
<dbReference type="AlphaFoldDB" id="A0A1M5QE60"/>
<keyword evidence="1" id="KW-0812">Transmembrane</keyword>
<feature type="transmembrane region" description="Helical" evidence="1">
    <location>
        <begin position="7"/>
        <end position="24"/>
    </location>
</feature>